<protein>
    <recommendedName>
        <fullName evidence="4">DUF4227 family protein</fullName>
    </recommendedName>
</protein>
<dbReference type="EMBL" id="JAGGMB010000005">
    <property type="protein sequence ID" value="MBP2077797.1"/>
    <property type="molecule type" value="Genomic_DNA"/>
</dbReference>
<keyword evidence="1" id="KW-0472">Membrane</keyword>
<gene>
    <name evidence="2" type="ORF">J2Z64_002052</name>
</gene>
<keyword evidence="3" id="KW-1185">Reference proteome</keyword>
<evidence type="ECO:0000256" key="1">
    <source>
        <dbReference type="SAM" id="Phobius"/>
    </source>
</evidence>
<evidence type="ECO:0008006" key="4">
    <source>
        <dbReference type="Google" id="ProtNLM"/>
    </source>
</evidence>
<name>A0A9X0YTA1_9BACI</name>
<evidence type="ECO:0000313" key="2">
    <source>
        <dbReference type="EMBL" id="MBP2077797.1"/>
    </source>
</evidence>
<dbReference type="Proteomes" id="UP001138793">
    <property type="component" value="Unassembled WGS sequence"/>
</dbReference>
<accession>A0A9X0YTA1</accession>
<organism evidence="2 3">
    <name type="scientific">Oceanobacillus polygoni</name>
    <dbReference type="NCBI Taxonomy" id="1235259"/>
    <lineage>
        <taxon>Bacteria</taxon>
        <taxon>Bacillati</taxon>
        <taxon>Bacillota</taxon>
        <taxon>Bacilli</taxon>
        <taxon>Bacillales</taxon>
        <taxon>Bacillaceae</taxon>
        <taxon>Oceanobacillus</taxon>
    </lineage>
</organism>
<keyword evidence="1" id="KW-0812">Transmembrane</keyword>
<sequence>MNRMIRDTIKVFVIFTMCTVLFYVGLQIMHREYEEIHRYDPPEGPAVKVFYSQTKLLERFQLFFKAGE</sequence>
<keyword evidence="1" id="KW-1133">Transmembrane helix</keyword>
<reference evidence="2" key="1">
    <citation type="submission" date="2021-03" db="EMBL/GenBank/DDBJ databases">
        <title>Genomic Encyclopedia of Type Strains, Phase IV (KMG-IV): sequencing the most valuable type-strain genomes for metagenomic binning, comparative biology and taxonomic classification.</title>
        <authorList>
            <person name="Goeker M."/>
        </authorList>
    </citation>
    <scope>NUCLEOTIDE SEQUENCE</scope>
    <source>
        <strain evidence="2">DSM 107338</strain>
    </source>
</reference>
<dbReference type="Pfam" id="PF14004">
    <property type="entry name" value="DUF4227"/>
    <property type="match status" value="1"/>
</dbReference>
<proteinExistence type="predicted"/>
<comment type="caution">
    <text evidence="2">The sequence shown here is derived from an EMBL/GenBank/DDBJ whole genome shotgun (WGS) entry which is preliminary data.</text>
</comment>
<dbReference type="InterPro" id="IPR025321">
    <property type="entry name" value="DUF4227"/>
</dbReference>
<evidence type="ECO:0000313" key="3">
    <source>
        <dbReference type="Proteomes" id="UP001138793"/>
    </source>
</evidence>
<feature type="transmembrane region" description="Helical" evidence="1">
    <location>
        <begin position="12"/>
        <end position="30"/>
    </location>
</feature>
<dbReference type="AlphaFoldDB" id="A0A9X0YTA1"/>